<dbReference type="AlphaFoldDB" id="A0A286GHG4"/>
<evidence type="ECO:0000259" key="1">
    <source>
        <dbReference type="Pfam" id="PF06568"/>
    </source>
</evidence>
<proteinExistence type="predicted"/>
<dbReference type="EMBL" id="OCNJ01000004">
    <property type="protein sequence ID" value="SOD94977.1"/>
    <property type="molecule type" value="Genomic_DNA"/>
</dbReference>
<sequence length="79" mass="8691">MATIASPRSARCETPSLAPVSGFGPAVMALARRLEDRMIVLFDGIEARREAAAQRRLLGSFDDRRLADLGLSRSDVERF</sequence>
<dbReference type="Pfam" id="PF06568">
    <property type="entry name" value="YjiS-like"/>
    <property type="match status" value="1"/>
</dbReference>
<gene>
    <name evidence="2" type="ORF">SAMN05421508_104185</name>
</gene>
<organism evidence="2 3">
    <name type="scientific">Caenispirillum bisanense</name>
    <dbReference type="NCBI Taxonomy" id="414052"/>
    <lineage>
        <taxon>Bacteria</taxon>
        <taxon>Pseudomonadati</taxon>
        <taxon>Pseudomonadota</taxon>
        <taxon>Alphaproteobacteria</taxon>
        <taxon>Rhodospirillales</taxon>
        <taxon>Novispirillaceae</taxon>
        <taxon>Caenispirillum</taxon>
    </lineage>
</organism>
<keyword evidence="3" id="KW-1185">Reference proteome</keyword>
<evidence type="ECO:0000313" key="2">
    <source>
        <dbReference type="EMBL" id="SOD94977.1"/>
    </source>
</evidence>
<reference evidence="2 3" key="1">
    <citation type="submission" date="2017-09" db="EMBL/GenBank/DDBJ databases">
        <authorList>
            <person name="Ehlers B."/>
            <person name="Leendertz F.H."/>
        </authorList>
    </citation>
    <scope>NUCLEOTIDE SEQUENCE [LARGE SCALE GENOMIC DNA]</scope>
    <source>
        <strain evidence="2 3">USBA 140</strain>
    </source>
</reference>
<name>A0A286GHG4_9PROT</name>
<feature type="domain" description="YjiS-like" evidence="1">
    <location>
        <begin position="45"/>
        <end position="77"/>
    </location>
</feature>
<accession>A0A286GHG4</accession>
<evidence type="ECO:0000313" key="3">
    <source>
        <dbReference type="Proteomes" id="UP000219621"/>
    </source>
</evidence>
<dbReference type="InterPro" id="IPR009506">
    <property type="entry name" value="YjiS-like"/>
</dbReference>
<dbReference type="RefSeq" id="WP_097279145.1">
    <property type="nucleotide sequence ID" value="NZ_OCNJ01000004.1"/>
</dbReference>
<dbReference type="Proteomes" id="UP000219621">
    <property type="component" value="Unassembled WGS sequence"/>
</dbReference>
<protein>
    <recommendedName>
        <fullName evidence="1">YjiS-like domain-containing protein</fullName>
    </recommendedName>
</protein>